<dbReference type="GO" id="GO:0005874">
    <property type="term" value="C:microtubule"/>
    <property type="evidence" value="ECO:0007669"/>
    <property type="project" value="InterPro"/>
</dbReference>
<dbReference type="PANTHER" id="PTHR13843:SF12">
    <property type="entry name" value="ATPASE F1_V1_A1 COMPLEX ALPHA_BETA SUBUNIT NUCLEOTIDE-BINDING DOMAIN-CONTAINING PROTEIN"/>
    <property type="match status" value="1"/>
</dbReference>
<dbReference type="Pfam" id="PF23415">
    <property type="entry name" value="MAPB1_N"/>
    <property type="match status" value="1"/>
</dbReference>
<dbReference type="GO" id="GO:0031114">
    <property type="term" value="P:regulation of microtubule depolymerization"/>
    <property type="evidence" value="ECO:0007669"/>
    <property type="project" value="TreeGrafter"/>
</dbReference>
<dbReference type="GO" id="GO:0008017">
    <property type="term" value="F:microtubule binding"/>
    <property type="evidence" value="ECO:0007669"/>
    <property type="project" value="InterPro"/>
</dbReference>
<proteinExistence type="predicted"/>
<name>A0AAV8Y583_9CUCU</name>
<dbReference type="GO" id="GO:0003779">
    <property type="term" value="F:actin binding"/>
    <property type="evidence" value="ECO:0007669"/>
    <property type="project" value="TreeGrafter"/>
</dbReference>
<keyword evidence="4" id="KW-1185">Reference proteome</keyword>
<evidence type="ECO:0000259" key="1">
    <source>
        <dbReference type="Pfam" id="PF23415"/>
    </source>
</evidence>
<feature type="domain" description="Microtubule-associated protein 1B/S N-terminal" evidence="1">
    <location>
        <begin position="63"/>
        <end position="203"/>
    </location>
</feature>
<dbReference type="AlphaFoldDB" id="A0AAV8Y583"/>
<comment type="caution">
    <text evidence="3">The sequence shown here is derived from an EMBL/GenBank/DDBJ whole genome shotgun (WGS) entry which is preliminary data.</text>
</comment>
<reference evidence="3" key="1">
    <citation type="journal article" date="2023" name="Insect Mol. Biol.">
        <title>Genome sequencing provides insights into the evolution of gene families encoding plant cell wall-degrading enzymes in longhorned beetles.</title>
        <authorList>
            <person name="Shin N.R."/>
            <person name="Okamura Y."/>
            <person name="Kirsch R."/>
            <person name="Pauchet Y."/>
        </authorList>
    </citation>
    <scope>NUCLEOTIDE SEQUENCE</scope>
    <source>
        <strain evidence="3">AMC_N1</strain>
    </source>
</reference>
<organism evidence="3 4">
    <name type="scientific">Aromia moschata</name>
    <dbReference type="NCBI Taxonomy" id="1265417"/>
    <lineage>
        <taxon>Eukaryota</taxon>
        <taxon>Metazoa</taxon>
        <taxon>Ecdysozoa</taxon>
        <taxon>Arthropoda</taxon>
        <taxon>Hexapoda</taxon>
        <taxon>Insecta</taxon>
        <taxon>Pterygota</taxon>
        <taxon>Neoptera</taxon>
        <taxon>Endopterygota</taxon>
        <taxon>Coleoptera</taxon>
        <taxon>Polyphaga</taxon>
        <taxon>Cucujiformia</taxon>
        <taxon>Chrysomeloidea</taxon>
        <taxon>Cerambycidae</taxon>
        <taxon>Cerambycinae</taxon>
        <taxon>Callichromatini</taxon>
        <taxon>Aromia</taxon>
    </lineage>
</organism>
<dbReference type="GO" id="GO:0030425">
    <property type="term" value="C:dendrite"/>
    <property type="evidence" value="ECO:0007669"/>
    <property type="project" value="TreeGrafter"/>
</dbReference>
<protein>
    <submittedName>
        <fullName evidence="3">Uncharacterized protein</fullName>
    </submittedName>
</protein>
<dbReference type="InterPro" id="IPR056617">
    <property type="entry name" value="MAP1B/S_N"/>
</dbReference>
<dbReference type="PANTHER" id="PTHR13843">
    <property type="entry name" value="MICROTUBULE-ASSOCIATED PROTEIN"/>
    <property type="match status" value="1"/>
</dbReference>
<dbReference type="GO" id="GO:0045202">
    <property type="term" value="C:synapse"/>
    <property type="evidence" value="ECO:0007669"/>
    <property type="project" value="TreeGrafter"/>
</dbReference>
<evidence type="ECO:0000313" key="4">
    <source>
        <dbReference type="Proteomes" id="UP001162162"/>
    </source>
</evidence>
<sequence>MIIETEARSSVVQLGAKIVCVKLREQITTCGIVKDPSKQRADKGKPLGFSRAAELPERDKTNVTKIWGERLIQFASENLVTEILIHPVVSTLAQCMRNLLSSFTRHRHIIHAGYTFAVNGSWALQDGTFSLADFSEAFQELEVQRVIRAYENGISLDIHCSPEGDWFRLPKESFAKACKVRVNPTDVLTTGSPAISEFVGYISPFLVPTSLENLLESSDVVGNIRFSRPTLRCRPFGINGFNMLLDGGYSRKACFWDFVRHLDRLDAVLMTRLNNSNVGGISSVLRRKKQDAVYPQIGHFFCNIQERKAILSPDGDKDKDPLLINLLDEGQEIISNLRHLNLHPQVCYRDSEPINLYHKVGHGTLDMYVLSPAKDSKEVREFLQRWNQSDQKLFASSKSSREFTFPYRT</sequence>
<dbReference type="GO" id="GO:0000226">
    <property type="term" value="P:microtubule cytoskeleton organization"/>
    <property type="evidence" value="ECO:0007669"/>
    <property type="project" value="InterPro"/>
</dbReference>
<dbReference type="EMBL" id="JAPWTK010000181">
    <property type="protein sequence ID" value="KAJ8946624.1"/>
    <property type="molecule type" value="Genomic_DNA"/>
</dbReference>
<dbReference type="GO" id="GO:0043025">
    <property type="term" value="C:neuronal cell body"/>
    <property type="evidence" value="ECO:0007669"/>
    <property type="project" value="TreeGrafter"/>
</dbReference>
<dbReference type="GO" id="GO:0005829">
    <property type="term" value="C:cytosol"/>
    <property type="evidence" value="ECO:0007669"/>
    <property type="project" value="TreeGrafter"/>
</dbReference>
<evidence type="ECO:0000259" key="2">
    <source>
        <dbReference type="Pfam" id="PF25281"/>
    </source>
</evidence>
<dbReference type="InterPro" id="IPR057480">
    <property type="entry name" value="MAP1A/B/S-like_MBL"/>
</dbReference>
<gene>
    <name evidence="3" type="ORF">NQ318_007227</name>
</gene>
<accession>A0AAV8Y583</accession>
<dbReference type="InterPro" id="IPR026074">
    <property type="entry name" value="MAP1"/>
</dbReference>
<dbReference type="GO" id="GO:0005875">
    <property type="term" value="C:microtubule associated complex"/>
    <property type="evidence" value="ECO:0007669"/>
    <property type="project" value="TreeGrafter"/>
</dbReference>
<dbReference type="GO" id="GO:0016358">
    <property type="term" value="P:dendrite development"/>
    <property type="evidence" value="ECO:0007669"/>
    <property type="project" value="TreeGrafter"/>
</dbReference>
<dbReference type="GO" id="GO:0007409">
    <property type="term" value="P:axonogenesis"/>
    <property type="evidence" value="ECO:0007669"/>
    <property type="project" value="TreeGrafter"/>
</dbReference>
<evidence type="ECO:0000313" key="3">
    <source>
        <dbReference type="EMBL" id="KAJ8946624.1"/>
    </source>
</evidence>
<feature type="domain" description="Microtubule-associated protein 1A/B/S-like MBL-like" evidence="2">
    <location>
        <begin position="209"/>
        <end position="406"/>
    </location>
</feature>
<dbReference type="Pfam" id="PF25281">
    <property type="entry name" value="MBL_MAP1B"/>
    <property type="match status" value="1"/>
</dbReference>
<dbReference type="Proteomes" id="UP001162162">
    <property type="component" value="Unassembled WGS sequence"/>
</dbReference>